<proteinExistence type="predicted"/>
<name>A0A448WNZ2_9PLAT</name>
<dbReference type="EMBL" id="CAAALY010028310">
    <property type="protein sequence ID" value="VEL16400.1"/>
    <property type="molecule type" value="Genomic_DNA"/>
</dbReference>
<evidence type="ECO:0000259" key="1">
    <source>
        <dbReference type="Pfam" id="PF13733"/>
    </source>
</evidence>
<dbReference type="AlphaFoldDB" id="A0A448WNZ2"/>
<reference evidence="2" key="1">
    <citation type="submission" date="2018-11" db="EMBL/GenBank/DDBJ databases">
        <authorList>
            <consortium name="Pathogen Informatics"/>
        </authorList>
    </citation>
    <scope>NUCLEOTIDE SEQUENCE</scope>
</reference>
<dbReference type="InterPro" id="IPR029044">
    <property type="entry name" value="Nucleotide-diphossugar_trans"/>
</dbReference>
<sequence>MRPCTVPRLRLASLLLLLVTSSLLWLSLTHKSVFWNSALLPSHEGHHLAVIVPLRGRFDQLRVFVPHLSRFLINQSVSFTVYIVNQIDHYR</sequence>
<dbReference type="PANTHER" id="PTHR19300:SF30">
    <property type="entry name" value="BETA-1,4-GALACTOSYLTRANSFERASE 7"/>
    <property type="match status" value="1"/>
</dbReference>
<evidence type="ECO:0000313" key="3">
    <source>
        <dbReference type="Proteomes" id="UP000784294"/>
    </source>
</evidence>
<dbReference type="GO" id="GO:0008378">
    <property type="term" value="F:galactosyltransferase activity"/>
    <property type="evidence" value="ECO:0007669"/>
    <property type="project" value="TreeGrafter"/>
</dbReference>
<evidence type="ECO:0000313" key="2">
    <source>
        <dbReference type="EMBL" id="VEL16400.1"/>
    </source>
</evidence>
<keyword evidence="3" id="KW-1185">Reference proteome</keyword>
<dbReference type="PANTHER" id="PTHR19300">
    <property type="entry name" value="BETA-1,4-GALACTOSYLTRANSFERASE"/>
    <property type="match status" value="1"/>
</dbReference>
<dbReference type="Pfam" id="PF13733">
    <property type="entry name" value="Glyco_transf_7N"/>
    <property type="match status" value="1"/>
</dbReference>
<dbReference type="Gene3D" id="3.90.550.10">
    <property type="entry name" value="Spore Coat Polysaccharide Biosynthesis Protein SpsA, Chain A"/>
    <property type="match status" value="1"/>
</dbReference>
<accession>A0A448WNZ2</accession>
<dbReference type="Proteomes" id="UP000784294">
    <property type="component" value="Unassembled WGS sequence"/>
</dbReference>
<comment type="caution">
    <text evidence="2">The sequence shown here is derived from an EMBL/GenBank/DDBJ whole genome shotgun (WGS) entry which is preliminary data.</text>
</comment>
<dbReference type="GO" id="GO:0005794">
    <property type="term" value="C:Golgi apparatus"/>
    <property type="evidence" value="ECO:0007669"/>
    <property type="project" value="TreeGrafter"/>
</dbReference>
<dbReference type="GO" id="GO:0005975">
    <property type="term" value="P:carbohydrate metabolic process"/>
    <property type="evidence" value="ECO:0007669"/>
    <property type="project" value="InterPro"/>
</dbReference>
<organism evidence="2 3">
    <name type="scientific">Protopolystoma xenopodis</name>
    <dbReference type="NCBI Taxonomy" id="117903"/>
    <lineage>
        <taxon>Eukaryota</taxon>
        <taxon>Metazoa</taxon>
        <taxon>Spiralia</taxon>
        <taxon>Lophotrochozoa</taxon>
        <taxon>Platyhelminthes</taxon>
        <taxon>Monogenea</taxon>
        <taxon>Polyopisthocotylea</taxon>
        <taxon>Polystomatidea</taxon>
        <taxon>Polystomatidae</taxon>
        <taxon>Protopolystoma</taxon>
    </lineage>
</organism>
<feature type="domain" description="Galactosyltransferase N-terminal" evidence="1">
    <location>
        <begin position="46"/>
        <end position="89"/>
    </location>
</feature>
<dbReference type="InterPro" id="IPR003859">
    <property type="entry name" value="Galactosyl_T"/>
</dbReference>
<dbReference type="InterPro" id="IPR027995">
    <property type="entry name" value="Galactosyl_T_N"/>
</dbReference>
<protein>
    <recommendedName>
        <fullName evidence="1">Galactosyltransferase N-terminal domain-containing protein</fullName>
    </recommendedName>
</protein>
<gene>
    <name evidence="2" type="ORF">PXEA_LOCUS9840</name>
</gene>